<name>A0A8X6W046_TRICX</name>
<dbReference type="InterPro" id="IPR040676">
    <property type="entry name" value="DUF5641"/>
</dbReference>
<protein>
    <recommendedName>
        <fullName evidence="2">DUF5641 domain-containing protein</fullName>
    </recommendedName>
</protein>
<evidence type="ECO:0000259" key="2">
    <source>
        <dbReference type="Pfam" id="PF18701"/>
    </source>
</evidence>
<keyword evidence="4" id="KW-1185">Reference proteome</keyword>
<dbReference type="AlphaFoldDB" id="A0A8X6W046"/>
<evidence type="ECO:0000256" key="1">
    <source>
        <dbReference type="SAM" id="MobiDB-lite"/>
    </source>
</evidence>
<dbReference type="Pfam" id="PF18701">
    <property type="entry name" value="DUF5641"/>
    <property type="match status" value="1"/>
</dbReference>
<proteinExistence type="predicted"/>
<feature type="region of interest" description="Disordered" evidence="1">
    <location>
        <begin position="93"/>
        <end position="114"/>
    </location>
</feature>
<comment type="caution">
    <text evidence="3">The sequence shown here is derived from an EMBL/GenBank/DDBJ whole genome shotgun (WGS) entry which is preliminary data.</text>
</comment>
<evidence type="ECO:0000313" key="4">
    <source>
        <dbReference type="Proteomes" id="UP000887159"/>
    </source>
</evidence>
<feature type="domain" description="DUF5641" evidence="2">
    <location>
        <begin position="4"/>
        <end position="50"/>
    </location>
</feature>
<evidence type="ECO:0000313" key="3">
    <source>
        <dbReference type="EMBL" id="GFY25421.1"/>
    </source>
</evidence>
<accession>A0A8X6W046</accession>
<dbReference type="EMBL" id="BMAU01021371">
    <property type="protein sequence ID" value="GFY25421.1"/>
    <property type="molecule type" value="Genomic_DNA"/>
</dbReference>
<dbReference type="Proteomes" id="UP000887159">
    <property type="component" value="Unassembled WGS sequence"/>
</dbReference>
<organism evidence="3 4">
    <name type="scientific">Trichonephila clavipes</name>
    <name type="common">Golden silk orbweaver</name>
    <name type="synonym">Nephila clavipes</name>
    <dbReference type="NCBI Taxonomy" id="2585209"/>
    <lineage>
        <taxon>Eukaryota</taxon>
        <taxon>Metazoa</taxon>
        <taxon>Ecdysozoa</taxon>
        <taxon>Arthropoda</taxon>
        <taxon>Chelicerata</taxon>
        <taxon>Arachnida</taxon>
        <taxon>Araneae</taxon>
        <taxon>Araneomorphae</taxon>
        <taxon>Entelegynae</taxon>
        <taxon>Araneoidea</taxon>
        <taxon>Nephilidae</taxon>
        <taxon>Trichonephila</taxon>
    </lineage>
</organism>
<gene>
    <name evidence="3" type="ORF">TNCV_2485411</name>
</gene>
<reference evidence="3" key="1">
    <citation type="submission" date="2020-08" db="EMBL/GenBank/DDBJ databases">
        <title>Multicomponent nature underlies the extraordinary mechanical properties of spider dragline silk.</title>
        <authorList>
            <person name="Kono N."/>
            <person name="Nakamura H."/>
            <person name="Mori M."/>
            <person name="Yoshida Y."/>
            <person name="Ohtoshi R."/>
            <person name="Malay A.D."/>
            <person name="Moran D.A.P."/>
            <person name="Tomita M."/>
            <person name="Numata K."/>
            <person name="Arakawa K."/>
        </authorList>
    </citation>
    <scope>NUCLEOTIDE SEQUENCE</scope>
</reference>
<sequence length="154" mass="17493">MIEKDNVMCGTMVIVKEDFTPVCNWLLGRVVEVYHGSDGKEQWIIVRHQKYSDKGFSHELFECASTQQCRFKLILGLGHRRYAGLLGSGGSKLMTRKSVQPSSRPLGARPKRSMNSPLLRRSLYDPHRQTKDCRTRSNKSGVLLMSAETTMSFL</sequence>